<dbReference type="EMBL" id="FPBN01000007">
    <property type="protein sequence ID" value="SFU78802.1"/>
    <property type="molecule type" value="Genomic_DNA"/>
</dbReference>
<dbReference type="GO" id="GO:0008080">
    <property type="term" value="F:N-acetyltransferase activity"/>
    <property type="evidence" value="ECO:0007669"/>
    <property type="project" value="InterPro"/>
</dbReference>
<name>A0A060RGW6_9STRE</name>
<sequence>MKIKQTRNTLSDTYLDAVRIRQLVFVKGQGVPMSLEIDENEAYCLHFVLYDEKGQAAATCRILPNKDHSEATLQRMAVLPAYQGQNLGKLLLEDVIQFCQKQGFKRMVLHAQLTAKGFYDKLGFTCFGEEFEEAGIMHISMEKSL</sequence>
<dbReference type="InterPro" id="IPR016181">
    <property type="entry name" value="Acyl_CoA_acyltransferase"/>
</dbReference>
<reference evidence="5" key="4">
    <citation type="submission" date="2016-10" db="EMBL/GenBank/DDBJ databases">
        <authorList>
            <person name="de Groot N.N."/>
        </authorList>
    </citation>
    <scope>NUCLEOTIDE SEQUENCE [LARGE SCALE GENOMIC DNA]</scope>
    <source>
        <strain evidence="5">LMG 15572</strain>
    </source>
</reference>
<reference evidence="8" key="5">
    <citation type="submission" date="2016-10" db="EMBL/GenBank/DDBJ databases">
        <authorList>
            <person name="Varghese N."/>
            <person name="Submissions S."/>
        </authorList>
    </citation>
    <scope>NUCLEOTIDE SEQUENCE [LARGE SCALE GENOMIC DNA]</scope>
    <source>
        <strain evidence="8">LMG 15572</strain>
    </source>
</reference>
<evidence type="ECO:0000313" key="3">
    <source>
        <dbReference type="EMBL" id="CDO17773.1"/>
    </source>
</evidence>
<evidence type="ECO:0000313" key="7">
    <source>
        <dbReference type="Proteomes" id="UP000071927"/>
    </source>
</evidence>
<dbReference type="Gene3D" id="3.40.630.30">
    <property type="match status" value="1"/>
</dbReference>
<keyword evidence="8" id="KW-1185">Reference proteome</keyword>
<dbReference type="GeneID" id="57920711"/>
<dbReference type="Proteomes" id="UP000183629">
    <property type="component" value="Unassembled WGS sequence"/>
</dbReference>
<accession>A0A060RGW6</accession>
<dbReference type="OMA" id="PHVEMRK"/>
<organism evidence="3 6">
    <name type="scientific">Streptococcus gallolyticus</name>
    <dbReference type="NCBI Taxonomy" id="315405"/>
    <lineage>
        <taxon>Bacteria</taxon>
        <taxon>Bacillati</taxon>
        <taxon>Bacillota</taxon>
        <taxon>Bacilli</taxon>
        <taxon>Lactobacillales</taxon>
        <taxon>Streptococcaceae</taxon>
        <taxon>Streptococcus</taxon>
    </lineage>
</organism>
<evidence type="ECO:0000313" key="8">
    <source>
        <dbReference type="Proteomes" id="UP000183629"/>
    </source>
</evidence>
<dbReference type="SUPFAM" id="SSF55729">
    <property type="entry name" value="Acyl-CoA N-acyltransferases (Nat)"/>
    <property type="match status" value="1"/>
</dbReference>
<evidence type="ECO:0000256" key="1">
    <source>
        <dbReference type="ARBA" id="ARBA00022679"/>
    </source>
</evidence>
<reference evidence="3 6" key="2">
    <citation type="submission" date="2014-05" db="EMBL/GenBank/DDBJ databases">
        <title>Genome sequence of Streptococcus gallolyticus.</title>
        <authorList>
            <person name="Del Campo R."/>
        </authorList>
    </citation>
    <scope>NUCLEOTIDE SEQUENCE [LARGE SCALE GENOMIC DNA]</scope>
    <source>
        <strain evidence="3 6">LMG17956</strain>
    </source>
</reference>
<dbReference type="AlphaFoldDB" id="A0A060RGW6"/>
<reference evidence="3 6" key="1">
    <citation type="submission" date="2014-02" db="EMBL/GenBank/DDBJ databases">
        <authorList>
            <person name="Manrique M."/>
        </authorList>
    </citation>
    <scope>NUCLEOTIDE SEQUENCE [LARGE SCALE GENOMIC DNA]</scope>
    <source>
        <strain evidence="3 6">LMG17956</strain>
    </source>
</reference>
<dbReference type="PANTHER" id="PTHR13947">
    <property type="entry name" value="GNAT FAMILY N-ACETYLTRANSFERASE"/>
    <property type="match status" value="1"/>
</dbReference>
<protein>
    <submittedName>
        <fullName evidence="5">Predicted N-acyltransferase, GNAT family</fullName>
    </submittedName>
    <submittedName>
        <fullName evidence="3">Putative acetyltransferase</fullName>
    </submittedName>
</protein>
<keyword evidence="5" id="KW-0012">Acyltransferase</keyword>
<dbReference type="EMBL" id="LQXV01000130">
    <property type="protein sequence ID" value="KXU09831.1"/>
    <property type="molecule type" value="Genomic_DNA"/>
</dbReference>
<keyword evidence="1 3" id="KW-0808">Transferase</keyword>
<dbReference type="Proteomes" id="UP000027584">
    <property type="component" value="Unassembled WGS sequence"/>
</dbReference>
<dbReference type="PATRIC" id="fig|315405.12.peg.571"/>
<dbReference type="PANTHER" id="PTHR13947:SF37">
    <property type="entry name" value="LD18367P"/>
    <property type="match status" value="1"/>
</dbReference>
<feature type="domain" description="N-acetyltransferase" evidence="2">
    <location>
        <begin position="1"/>
        <end position="145"/>
    </location>
</feature>
<dbReference type="InterPro" id="IPR050769">
    <property type="entry name" value="NAT_camello-type"/>
</dbReference>
<reference evidence="4 7" key="3">
    <citation type="submission" date="2016-01" db="EMBL/GenBank/DDBJ databases">
        <title>Highly variable Streptococcus oralis are common among viridans streptococci isolated from primates.</title>
        <authorList>
            <person name="Denapaite D."/>
            <person name="Rieger M."/>
            <person name="Koendgen S."/>
            <person name="Brueckner R."/>
            <person name="Ochigava I."/>
            <person name="Kappeler P."/>
            <person name="Maetz-Rensing K."/>
            <person name="Leendertz F."/>
            <person name="Hakenbeck R."/>
        </authorList>
    </citation>
    <scope>NUCLEOTIDE SEQUENCE [LARGE SCALE GENOMIC DNA]</scope>
    <source>
        <strain evidence="4 7">DD03</strain>
    </source>
</reference>
<dbReference type="CDD" id="cd04301">
    <property type="entry name" value="NAT_SF"/>
    <property type="match status" value="1"/>
</dbReference>
<gene>
    <name evidence="3" type="ORF">BN963_SGAL_00966</name>
    <name evidence="5" type="ORF">SAMN05660328_10754</name>
    <name evidence="4" type="ORF">SGADD03_00449</name>
</gene>
<dbReference type="Pfam" id="PF13673">
    <property type="entry name" value="Acetyltransf_10"/>
    <property type="match status" value="1"/>
</dbReference>
<evidence type="ECO:0000313" key="6">
    <source>
        <dbReference type="Proteomes" id="UP000027584"/>
    </source>
</evidence>
<proteinExistence type="predicted"/>
<evidence type="ECO:0000259" key="2">
    <source>
        <dbReference type="PROSITE" id="PS51186"/>
    </source>
</evidence>
<evidence type="ECO:0000313" key="4">
    <source>
        <dbReference type="EMBL" id="KXU09831.1"/>
    </source>
</evidence>
<dbReference type="EMBL" id="CCBC010000138">
    <property type="protein sequence ID" value="CDO17773.1"/>
    <property type="molecule type" value="Genomic_DNA"/>
</dbReference>
<dbReference type="InterPro" id="IPR000182">
    <property type="entry name" value="GNAT_dom"/>
</dbReference>
<evidence type="ECO:0000313" key="5">
    <source>
        <dbReference type="EMBL" id="SFU78802.1"/>
    </source>
</evidence>
<dbReference type="RefSeq" id="WP_009854945.1">
    <property type="nucleotide sequence ID" value="NZ_CP054015.1"/>
</dbReference>
<dbReference type="Proteomes" id="UP000071927">
    <property type="component" value="Unassembled WGS sequence"/>
</dbReference>
<dbReference type="PROSITE" id="PS51186">
    <property type="entry name" value="GNAT"/>
    <property type="match status" value="1"/>
</dbReference>